<evidence type="ECO:0000256" key="2">
    <source>
        <dbReference type="ARBA" id="ARBA00022737"/>
    </source>
</evidence>
<dbReference type="Gene3D" id="1.50.10.20">
    <property type="match status" value="2"/>
</dbReference>
<evidence type="ECO:0000313" key="7">
    <source>
        <dbReference type="Proteomes" id="UP001341281"/>
    </source>
</evidence>
<dbReference type="NCBIfam" id="TIGR01787">
    <property type="entry name" value="squalene_cyclas"/>
    <property type="match status" value="1"/>
</dbReference>
<dbReference type="GO" id="GO:0005811">
    <property type="term" value="C:lipid droplet"/>
    <property type="evidence" value="ECO:0007669"/>
    <property type="project" value="InterPro"/>
</dbReference>
<reference evidence="6 7" key="1">
    <citation type="submission" date="2024-02" db="EMBL/GenBank/DDBJ databases">
        <title>High-quality chromosome-scale genome assembly of Pensacola bahiagrass (Paspalum notatum Flugge var. saurae).</title>
        <authorList>
            <person name="Vega J.M."/>
            <person name="Podio M."/>
            <person name="Orjuela J."/>
            <person name="Siena L.A."/>
            <person name="Pessino S.C."/>
            <person name="Combes M.C."/>
            <person name="Mariac C."/>
            <person name="Albertini E."/>
            <person name="Pupilli F."/>
            <person name="Ortiz J.P.A."/>
            <person name="Leblanc O."/>
        </authorList>
    </citation>
    <scope>NUCLEOTIDE SEQUENCE [LARGE SCALE GENOMIC DNA]</scope>
    <source>
        <strain evidence="6">R1</strain>
        <tissue evidence="6">Leaf</tissue>
    </source>
</reference>
<evidence type="ECO:0000256" key="1">
    <source>
        <dbReference type="ARBA" id="ARBA00009755"/>
    </source>
</evidence>
<feature type="domain" description="Squalene cyclase C-terminal" evidence="4">
    <location>
        <begin position="408"/>
        <end position="740"/>
    </location>
</feature>
<dbReference type="Pfam" id="PF13249">
    <property type="entry name" value="SQHop_cyclase_N"/>
    <property type="match status" value="1"/>
</dbReference>
<dbReference type="InterPro" id="IPR018333">
    <property type="entry name" value="Squalene_cyclase"/>
</dbReference>
<dbReference type="CDD" id="cd02892">
    <property type="entry name" value="SQCY_1"/>
    <property type="match status" value="1"/>
</dbReference>
<organism evidence="6 7">
    <name type="scientific">Paspalum notatum var. saurae</name>
    <dbReference type="NCBI Taxonomy" id="547442"/>
    <lineage>
        <taxon>Eukaryota</taxon>
        <taxon>Viridiplantae</taxon>
        <taxon>Streptophyta</taxon>
        <taxon>Embryophyta</taxon>
        <taxon>Tracheophyta</taxon>
        <taxon>Spermatophyta</taxon>
        <taxon>Magnoliopsida</taxon>
        <taxon>Liliopsida</taxon>
        <taxon>Poales</taxon>
        <taxon>Poaceae</taxon>
        <taxon>PACMAD clade</taxon>
        <taxon>Panicoideae</taxon>
        <taxon>Andropogonodae</taxon>
        <taxon>Paspaleae</taxon>
        <taxon>Paspalinae</taxon>
        <taxon>Paspalum</taxon>
    </lineage>
</organism>
<dbReference type="FunFam" id="1.50.10.20:FF:000011">
    <property type="entry name" value="Terpene cyclase/mutase family member"/>
    <property type="match status" value="1"/>
</dbReference>
<proteinExistence type="inferred from homology"/>
<evidence type="ECO:0000313" key="6">
    <source>
        <dbReference type="EMBL" id="WVZ49797.1"/>
    </source>
</evidence>
<dbReference type="AlphaFoldDB" id="A0AAQ3PFZ0"/>
<dbReference type="InterPro" id="IPR032697">
    <property type="entry name" value="SQ_cyclase_N"/>
</dbReference>
<dbReference type="PROSITE" id="PS01074">
    <property type="entry name" value="TERPENE_SYNTHASES"/>
    <property type="match status" value="1"/>
</dbReference>
<dbReference type="InterPro" id="IPR032696">
    <property type="entry name" value="SQ_cyclase_C"/>
</dbReference>
<dbReference type="EMBL" id="CP144745">
    <property type="protein sequence ID" value="WVZ49797.1"/>
    <property type="molecule type" value="Genomic_DNA"/>
</dbReference>
<dbReference type="Proteomes" id="UP001341281">
    <property type="component" value="Chromosome 01"/>
</dbReference>
<evidence type="ECO:0000259" key="4">
    <source>
        <dbReference type="Pfam" id="PF13243"/>
    </source>
</evidence>
<dbReference type="Pfam" id="PF13243">
    <property type="entry name" value="SQHop_cyclase_C"/>
    <property type="match status" value="1"/>
</dbReference>
<comment type="similarity">
    <text evidence="1 3">Belongs to the terpene cyclase/mutase family.</text>
</comment>
<sequence length="748" mass="85769">MWRLKVSEGGGPWMQTVSGFHGRQVWEFDPNAGTDDERAHVERLRREFTENRFRRRESQDLLMRMQLTRQSHLHADMPTAVKLEDGDVVTQEIVQESLRRSLNWMSALQAEDGHWPGDVSGVMYLLPFWVRLRSSSHCTSQDQSTLSYRKSTYNEDGGWSFNVLDESAMFGTCLNYATLRLLGEEGNDALARGRAWILAHGTATAVPQWGKILLSVIGAYDWSGNDPVIPELWLIPRFLPIHPGRFWCFTRITYMSIAFLYAKRFVGPVTPTILALRNELYNLPYDEIDWNKARHSCGKEDMRYRTSAIYKAISNCLYTFVEPMLNVWPMNKVRERALNHILDHIHYEDETTQYVGLAPVTKALNMICRWVENPDSNVLKRHLSRIHDYLWIAEDGMKTKITDGAHNWELAFIVQAFLAADINEEYGQAIDKAHRYIKKAQITRNPPGDPRYWFRHRSKGSWTLSTVDNGWASSDTSAEVIKAILLLSKMSPNLVGNAIGEQCMFDAIDCLLTFRNKDGSFSSFECQRTYSWLEILNPLESFRNLIVDYPTVECTSSIMHALILFGMSYPGYRSEEIRECVNKAVIYIESNQNKDGSWYGTWGICFIYGTLFALKGLVAAGRTYKNNVSIRKACDFLLSAQLKTGGWGESYISCERGVYVEGHSTHAVQTAWAMLALICTGQMDRDPTPLHRAAKVLINMQLETGDYPQQEHVGNTNSSVYFNYPNYRTLFPIWALGEYHRRLLAKIN</sequence>
<protein>
    <recommendedName>
        <fullName evidence="3">Terpene cyclase/mutase family member</fullName>
        <ecNumber evidence="3">5.4.99.-</ecNumber>
    </recommendedName>
</protein>
<gene>
    <name evidence="6" type="ORF">U9M48_001124</name>
</gene>
<keyword evidence="3" id="KW-0413">Isomerase</keyword>
<evidence type="ECO:0000259" key="5">
    <source>
        <dbReference type="Pfam" id="PF13249"/>
    </source>
</evidence>
<keyword evidence="7" id="KW-1185">Reference proteome</keyword>
<keyword evidence="2" id="KW-0677">Repeat</keyword>
<dbReference type="GO" id="GO:0016866">
    <property type="term" value="F:intramolecular transferase activity"/>
    <property type="evidence" value="ECO:0007669"/>
    <property type="project" value="InterPro"/>
</dbReference>
<dbReference type="PANTHER" id="PTHR11764">
    <property type="entry name" value="TERPENE CYCLASE/MUTASE FAMILY MEMBER"/>
    <property type="match status" value="1"/>
</dbReference>
<dbReference type="SUPFAM" id="SSF48239">
    <property type="entry name" value="Terpenoid cyclases/Protein prenyltransferases"/>
    <property type="match status" value="2"/>
</dbReference>
<dbReference type="PANTHER" id="PTHR11764:SF89">
    <property type="entry name" value="TERPENE CYCLASE_MUTASE FAMILY MEMBER"/>
    <property type="match status" value="1"/>
</dbReference>
<accession>A0AAQ3PFZ0</accession>
<dbReference type="EC" id="5.4.99.-" evidence="3"/>
<dbReference type="InterPro" id="IPR002365">
    <property type="entry name" value="Terpene_synthase_CS"/>
</dbReference>
<feature type="domain" description="Squalene cyclase N-terminal" evidence="5">
    <location>
        <begin position="99"/>
        <end position="393"/>
    </location>
</feature>
<dbReference type="GO" id="GO:0016104">
    <property type="term" value="P:triterpenoid biosynthetic process"/>
    <property type="evidence" value="ECO:0007669"/>
    <property type="project" value="InterPro"/>
</dbReference>
<dbReference type="InterPro" id="IPR008930">
    <property type="entry name" value="Terpenoid_cyclase/PrenylTrfase"/>
</dbReference>
<evidence type="ECO:0000256" key="3">
    <source>
        <dbReference type="RuleBase" id="RU362003"/>
    </source>
</evidence>
<name>A0AAQ3PFZ0_PASNO</name>